<dbReference type="EMBL" id="MAYF01000179">
    <property type="protein sequence ID" value="OCA78608.1"/>
    <property type="molecule type" value="Genomic_DNA"/>
</dbReference>
<dbReference type="Gene3D" id="3.90.550.10">
    <property type="entry name" value="Spore Coat Polysaccharide Biosynthesis Protein SpsA, Chain A"/>
    <property type="match status" value="1"/>
</dbReference>
<evidence type="ECO:0000313" key="3">
    <source>
        <dbReference type="EMBL" id="SHL81791.1"/>
    </source>
</evidence>
<protein>
    <submittedName>
        <fullName evidence="3">Glycosyl transferase family 2</fullName>
    </submittedName>
</protein>
<dbReference type="InterPro" id="IPR001173">
    <property type="entry name" value="Glyco_trans_2-like"/>
</dbReference>
<proteinExistence type="predicted"/>
<dbReference type="OrthoDB" id="9802649at2"/>
<evidence type="ECO:0000313" key="2">
    <source>
        <dbReference type="EMBL" id="OCA78608.1"/>
    </source>
</evidence>
<feature type="domain" description="Glycosyltransferase 2-like" evidence="1">
    <location>
        <begin position="4"/>
        <end position="119"/>
    </location>
</feature>
<dbReference type="EMBL" id="FRBM01000006">
    <property type="protein sequence ID" value="SHL81791.1"/>
    <property type="molecule type" value="Genomic_DNA"/>
</dbReference>
<sequence length="321" mass="37484">MKTSVALCTYNGEKYLKEQLDSIINQTYKIDEIIVCDDQSTDNTLSILKEYDSLFPNLFQIYVNEQNLRSVKNFEKAISLCNNDIIFLSDQDDLWQENKVERIVSYFKNNPETNVISTNGCCLLNNEVDCSRISVWDIPNLLNEEKLKYSYFEIISSITNIATGATMAIRKNFVQQFSPIPVYKDFHHDEWIALVSSYTSSFSFYNEKLTYYRIHGDQQVGLNFFKLSIANLKALTAVYRKSKFSEYKRAIKVTINNYNKKKAILKSNTLKKEFVDILEKGLSVDLENINQLKRKSKKEFPFQYFLLTISNIFTNKRTINQ</sequence>
<organism evidence="3 5">
    <name type="scientific">Chryseobacterium contaminans</name>
    <dbReference type="NCBI Taxonomy" id="1423959"/>
    <lineage>
        <taxon>Bacteria</taxon>
        <taxon>Pseudomonadati</taxon>
        <taxon>Bacteroidota</taxon>
        <taxon>Flavobacteriia</taxon>
        <taxon>Flavobacteriales</taxon>
        <taxon>Weeksellaceae</taxon>
        <taxon>Chryseobacterium group</taxon>
        <taxon>Chryseobacterium</taxon>
    </lineage>
</organism>
<evidence type="ECO:0000259" key="1">
    <source>
        <dbReference type="Pfam" id="PF00535"/>
    </source>
</evidence>
<dbReference type="RefSeq" id="WP_066695467.1">
    <property type="nucleotide sequence ID" value="NZ_FRBM01000006.1"/>
</dbReference>
<dbReference type="SUPFAM" id="SSF53448">
    <property type="entry name" value="Nucleotide-diphospho-sugar transferases"/>
    <property type="match status" value="1"/>
</dbReference>
<name>A0A1M7DQK9_9FLAO</name>
<dbReference type="Proteomes" id="UP000093508">
    <property type="component" value="Unassembled WGS sequence"/>
</dbReference>
<evidence type="ECO:0000313" key="5">
    <source>
        <dbReference type="Proteomes" id="UP000184069"/>
    </source>
</evidence>
<reference evidence="2 4" key="1">
    <citation type="submission" date="2016-07" db="EMBL/GenBank/DDBJ databases">
        <authorList>
            <person name="Jeong J.-J."/>
            <person name="Kim D.W."/>
            <person name="Sang M.K."/>
            <person name="Choi I.-G."/>
            <person name="Kim K.D."/>
        </authorList>
    </citation>
    <scope>NUCLEOTIDE SEQUENCE [LARGE SCALE GENOMIC DNA]</scope>
    <source>
        <strain evidence="2 4">C-26</strain>
    </source>
</reference>
<evidence type="ECO:0000313" key="4">
    <source>
        <dbReference type="Proteomes" id="UP000093508"/>
    </source>
</evidence>
<reference evidence="3 5" key="2">
    <citation type="submission" date="2016-11" db="EMBL/GenBank/DDBJ databases">
        <authorList>
            <person name="Jaros S."/>
            <person name="Januszkiewicz K."/>
            <person name="Wedrychowicz H."/>
        </authorList>
    </citation>
    <scope>NUCLEOTIDE SEQUENCE [LARGE SCALE GENOMIC DNA]</scope>
    <source>
        <strain evidence="3 5">DSM 27621</strain>
    </source>
</reference>
<dbReference type="InterPro" id="IPR029044">
    <property type="entry name" value="Nucleotide-diphossugar_trans"/>
</dbReference>
<dbReference type="PANTHER" id="PTHR22916">
    <property type="entry name" value="GLYCOSYLTRANSFERASE"/>
    <property type="match status" value="1"/>
</dbReference>
<keyword evidence="4" id="KW-1185">Reference proteome</keyword>
<dbReference type="Pfam" id="PF00535">
    <property type="entry name" value="Glycos_transf_2"/>
    <property type="match status" value="1"/>
</dbReference>
<keyword evidence="3" id="KW-0808">Transferase</keyword>
<dbReference type="GO" id="GO:0016758">
    <property type="term" value="F:hexosyltransferase activity"/>
    <property type="evidence" value="ECO:0007669"/>
    <property type="project" value="UniProtKB-ARBA"/>
</dbReference>
<accession>A0A1M7DQK9</accession>
<dbReference type="STRING" id="1423959.SAMN05444407_106232"/>
<dbReference type="AlphaFoldDB" id="A0A1M7DQK9"/>
<gene>
    <name evidence="2" type="ORF">BBH99_07945</name>
    <name evidence="3" type="ORF">SAMN05444407_106232</name>
</gene>
<dbReference type="Proteomes" id="UP000184069">
    <property type="component" value="Unassembled WGS sequence"/>
</dbReference>
<dbReference type="PANTHER" id="PTHR22916:SF3">
    <property type="entry name" value="UDP-GLCNAC:BETAGAL BETA-1,3-N-ACETYLGLUCOSAMINYLTRANSFERASE-LIKE PROTEIN 1"/>
    <property type="match status" value="1"/>
</dbReference>